<reference evidence="7 8" key="1">
    <citation type="journal article" date="2018" name="Nat. Ecol. Evol.">
        <title>Pezizomycetes genomes reveal the molecular basis of ectomycorrhizal truffle lifestyle.</title>
        <authorList>
            <person name="Murat C."/>
            <person name="Payen T."/>
            <person name="Noel B."/>
            <person name="Kuo A."/>
            <person name="Morin E."/>
            <person name="Chen J."/>
            <person name="Kohler A."/>
            <person name="Krizsan K."/>
            <person name="Balestrini R."/>
            <person name="Da Silva C."/>
            <person name="Montanini B."/>
            <person name="Hainaut M."/>
            <person name="Levati E."/>
            <person name="Barry K.W."/>
            <person name="Belfiori B."/>
            <person name="Cichocki N."/>
            <person name="Clum A."/>
            <person name="Dockter R.B."/>
            <person name="Fauchery L."/>
            <person name="Guy J."/>
            <person name="Iotti M."/>
            <person name="Le Tacon F."/>
            <person name="Lindquist E.A."/>
            <person name="Lipzen A."/>
            <person name="Malagnac F."/>
            <person name="Mello A."/>
            <person name="Molinier V."/>
            <person name="Miyauchi S."/>
            <person name="Poulain J."/>
            <person name="Riccioni C."/>
            <person name="Rubini A."/>
            <person name="Sitrit Y."/>
            <person name="Splivallo R."/>
            <person name="Traeger S."/>
            <person name="Wang M."/>
            <person name="Zifcakova L."/>
            <person name="Wipf D."/>
            <person name="Zambonelli A."/>
            <person name="Paolocci F."/>
            <person name="Nowrousian M."/>
            <person name="Ottonello S."/>
            <person name="Baldrian P."/>
            <person name="Spatafora J.W."/>
            <person name="Henrissat B."/>
            <person name="Nagy L.G."/>
            <person name="Aury J.M."/>
            <person name="Wincker P."/>
            <person name="Grigoriev I.V."/>
            <person name="Bonfante P."/>
            <person name="Martin F.M."/>
        </authorList>
    </citation>
    <scope>NUCLEOTIDE SEQUENCE [LARGE SCALE GENOMIC DNA]</scope>
    <source>
        <strain evidence="7 8">RN42</strain>
    </source>
</reference>
<evidence type="ECO:0000256" key="4">
    <source>
        <dbReference type="RuleBase" id="RU004020"/>
    </source>
</evidence>
<name>A0A3N4HF22_ASCIM</name>
<feature type="domain" description="HSF-type DNA-binding" evidence="6">
    <location>
        <begin position="162"/>
        <end position="186"/>
    </location>
</feature>
<evidence type="ECO:0000256" key="2">
    <source>
        <dbReference type="ARBA" id="ARBA00023125"/>
    </source>
</evidence>
<dbReference type="EMBL" id="ML119923">
    <property type="protein sequence ID" value="RPA71498.1"/>
    <property type="molecule type" value="Genomic_DNA"/>
</dbReference>
<evidence type="ECO:0000256" key="1">
    <source>
        <dbReference type="ARBA" id="ARBA00004123"/>
    </source>
</evidence>
<comment type="similarity">
    <text evidence="4">Belongs to the HSF family.</text>
</comment>
<feature type="region of interest" description="Disordered" evidence="5">
    <location>
        <begin position="231"/>
        <end position="263"/>
    </location>
</feature>
<dbReference type="SMART" id="SM00415">
    <property type="entry name" value="HSF"/>
    <property type="match status" value="1"/>
</dbReference>
<evidence type="ECO:0000256" key="3">
    <source>
        <dbReference type="ARBA" id="ARBA00023242"/>
    </source>
</evidence>
<feature type="compositionally biased region" description="Polar residues" evidence="5">
    <location>
        <begin position="23"/>
        <end position="39"/>
    </location>
</feature>
<evidence type="ECO:0000313" key="8">
    <source>
        <dbReference type="Proteomes" id="UP000275078"/>
    </source>
</evidence>
<dbReference type="Proteomes" id="UP000275078">
    <property type="component" value="Unassembled WGS sequence"/>
</dbReference>
<feature type="compositionally biased region" description="Low complexity" evidence="5">
    <location>
        <begin position="417"/>
        <end position="433"/>
    </location>
</feature>
<feature type="compositionally biased region" description="Polar residues" evidence="5">
    <location>
        <begin position="68"/>
        <end position="84"/>
    </location>
</feature>
<evidence type="ECO:0000256" key="5">
    <source>
        <dbReference type="SAM" id="MobiDB-lite"/>
    </source>
</evidence>
<dbReference type="PROSITE" id="PS00434">
    <property type="entry name" value="HSF_DOMAIN"/>
    <property type="match status" value="1"/>
</dbReference>
<protein>
    <recommendedName>
        <fullName evidence="6">HSF-type DNA-binding domain-containing protein</fullName>
    </recommendedName>
</protein>
<dbReference type="Pfam" id="PF00447">
    <property type="entry name" value="HSF_DNA-bind"/>
    <property type="match status" value="1"/>
</dbReference>
<dbReference type="PRINTS" id="PR00056">
    <property type="entry name" value="HSFDOMAIN"/>
</dbReference>
<comment type="subcellular location">
    <subcellularLocation>
        <location evidence="1">Nucleus</location>
    </subcellularLocation>
</comment>
<feature type="region of interest" description="Disordered" evidence="5">
    <location>
        <begin position="350"/>
        <end position="531"/>
    </location>
</feature>
<dbReference type="GO" id="GO:0003700">
    <property type="term" value="F:DNA-binding transcription factor activity"/>
    <property type="evidence" value="ECO:0007669"/>
    <property type="project" value="InterPro"/>
</dbReference>
<dbReference type="OrthoDB" id="60033at2759"/>
<gene>
    <name evidence="7" type="ORF">BJ508DRAFT_90083</name>
</gene>
<dbReference type="STRING" id="1160509.A0A3N4HF22"/>
<organism evidence="7 8">
    <name type="scientific">Ascobolus immersus RN42</name>
    <dbReference type="NCBI Taxonomy" id="1160509"/>
    <lineage>
        <taxon>Eukaryota</taxon>
        <taxon>Fungi</taxon>
        <taxon>Dikarya</taxon>
        <taxon>Ascomycota</taxon>
        <taxon>Pezizomycotina</taxon>
        <taxon>Pezizomycetes</taxon>
        <taxon>Pezizales</taxon>
        <taxon>Ascobolaceae</taxon>
        <taxon>Ascobolus</taxon>
    </lineage>
</organism>
<sequence length="556" mass="60779">MDPKDQSHPPPNSFQPSGGAGTPSKQQVNPTPQSQGGPDQQQQQQQQQQKQQQDLINSPDIDPLDSSGMDTNMTSASNAGNQGPQIGLGIHGNGTGNGASNTGAGNGGGGAQGGVPQPKVHTAFIHKLYNMLEDPSIQHLIAWSQTNDSFMMTPCNEFSRVLSQYFKHTNVSSFVRQLNMYGFHKVNDVFHTGPPDSTVWEFKHGNGSFKRGDLNSLREIKRRASRNVLIHRDSFSGASQRGGPHHPGSGAGTPGNEHGTDQGDGRLMHIENMFYAATDRLARVESDNALLSSRCSKLTDGLLRSHQYNITLSRCLARLLDPGSAAAAEIQNLQQELERQIQSLEEPLDTHMHAPRPFSGSIHITDFSAPLSPRQLDDSRRPSFATPSSNPPSQSGGGYFRPPPLPTLSMPSNRRLGSVSTGPSSPTSGASLRPPLPGAPLSPRPPPPPPPPRRLPLPLLRPRPPLPPQPPPHLRRHPPTRLDQPRPLPLQHRRPLPLHERLRAPSPSTPNLGPRLPPKNRLRLGPRTTRPLRNRPRLRLVRKSLCCPREPRSYKS</sequence>
<dbReference type="InterPro" id="IPR036388">
    <property type="entry name" value="WH-like_DNA-bd_sf"/>
</dbReference>
<keyword evidence="8" id="KW-1185">Reference proteome</keyword>
<dbReference type="PANTHER" id="PTHR10015:SF396">
    <property type="entry name" value="FLOCCULATION SUPPRESSION PROTEIN"/>
    <property type="match status" value="1"/>
</dbReference>
<proteinExistence type="inferred from homology"/>
<dbReference type="GO" id="GO:0043565">
    <property type="term" value="F:sequence-specific DNA binding"/>
    <property type="evidence" value="ECO:0007669"/>
    <property type="project" value="InterPro"/>
</dbReference>
<dbReference type="InterPro" id="IPR000232">
    <property type="entry name" value="HSF_DNA-bd"/>
</dbReference>
<feature type="compositionally biased region" description="Pro residues" evidence="5">
    <location>
        <begin position="434"/>
        <end position="472"/>
    </location>
</feature>
<feature type="compositionally biased region" description="Low complexity" evidence="5">
    <location>
        <begin position="40"/>
        <end position="53"/>
    </location>
</feature>
<evidence type="ECO:0000313" key="7">
    <source>
        <dbReference type="EMBL" id="RPA71498.1"/>
    </source>
</evidence>
<keyword evidence="3" id="KW-0539">Nucleus</keyword>
<feature type="compositionally biased region" description="Basic residues" evidence="5">
    <location>
        <begin position="518"/>
        <end position="531"/>
    </location>
</feature>
<keyword evidence="2" id="KW-0238">DNA-binding</keyword>
<feature type="region of interest" description="Disordered" evidence="5">
    <location>
        <begin position="1"/>
        <end position="117"/>
    </location>
</feature>
<dbReference type="FunFam" id="1.10.10.10:FF:000229">
    <property type="entry name" value="HSF-type DNA-binding domain protein"/>
    <property type="match status" value="1"/>
</dbReference>
<dbReference type="Gene3D" id="1.10.10.10">
    <property type="entry name" value="Winged helix-like DNA-binding domain superfamily/Winged helix DNA-binding domain"/>
    <property type="match status" value="1"/>
</dbReference>
<accession>A0A3N4HF22</accession>
<evidence type="ECO:0000259" key="6">
    <source>
        <dbReference type="PROSITE" id="PS00434"/>
    </source>
</evidence>
<dbReference type="SUPFAM" id="SSF46785">
    <property type="entry name" value="Winged helix' DNA-binding domain"/>
    <property type="match status" value="1"/>
</dbReference>
<dbReference type="GO" id="GO:0005634">
    <property type="term" value="C:nucleus"/>
    <property type="evidence" value="ECO:0007669"/>
    <property type="project" value="UniProtKB-SubCell"/>
</dbReference>
<dbReference type="PANTHER" id="PTHR10015">
    <property type="entry name" value="HEAT SHOCK TRANSCRIPTION FACTOR"/>
    <property type="match status" value="1"/>
</dbReference>
<dbReference type="AlphaFoldDB" id="A0A3N4HF22"/>
<feature type="compositionally biased region" description="Gly residues" evidence="5">
    <location>
        <begin position="104"/>
        <end position="113"/>
    </location>
</feature>
<dbReference type="InterPro" id="IPR036390">
    <property type="entry name" value="WH_DNA-bd_sf"/>
</dbReference>